<accession>A0A075R3J3</accession>
<dbReference type="AlphaFoldDB" id="A0A075R3J3"/>
<dbReference type="STRING" id="1042163.BRLA_c021030"/>
<reference evidence="2 3" key="1">
    <citation type="journal article" date="2011" name="J. Bacteriol.">
        <title>Genome sequence of Brevibacillus laterosporus LMG 15441, a pathogen of invertebrates.</title>
        <authorList>
            <person name="Djukic M."/>
            <person name="Poehlein A."/>
            <person name="Thurmer A."/>
            <person name="Daniel R."/>
        </authorList>
    </citation>
    <scope>NUCLEOTIDE SEQUENCE [LARGE SCALE GENOMIC DNA]</scope>
    <source>
        <strain evidence="2 3">LMG 15441</strain>
    </source>
</reference>
<dbReference type="RefSeq" id="WP_003337283.1">
    <property type="nucleotide sequence ID" value="NZ_CP007806.1"/>
</dbReference>
<keyword evidence="3" id="KW-1185">Reference proteome</keyword>
<evidence type="ECO:0000313" key="2">
    <source>
        <dbReference type="EMBL" id="AIG26424.1"/>
    </source>
</evidence>
<feature type="coiled-coil region" evidence="1">
    <location>
        <begin position="53"/>
        <end position="80"/>
    </location>
</feature>
<evidence type="ECO:0000313" key="3">
    <source>
        <dbReference type="Proteomes" id="UP000005850"/>
    </source>
</evidence>
<dbReference type="EMBL" id="CP007806">
    <property type="protein sequence ID" value="AIG26424.1"/>
    <property type="molecule type" value="Genomic_DNA"/>
</dbReference>
<sequence length="109" mass="12882">MIKFDTIFQDQQFGDTKATIDLHLLVKILSEYVALREETKQLLKKNQALSVNNEQLCNQLQDQYQQIKLLQSQIATNQNQTGKDSSQKDQNELWIKHDQFFWGFFDSKE</sequence>
<protein>
    <submittedName>
        <fullName evidence="2">Uncharacterized protein</fullName>
    </submittedName>
</protein>
<organism evidence="2 3">
    <name type="scientific">Brevibacillus laterosporus LMG 15441</name>
    <dbReference type="NCBI Taxonomy" id="1042163"/>
    <lineage>
        <taxon>Bacteria</taxon>
        <taxon>Bacillati</taxon>
        <taxon>Bacillota</taxon>
        <taxon>Bacilli</taxon>
        <taxon>Bacillales</taxon>
        <taxon>Paenibacillaceae</taxon>
        <taxon>Brevibacillus</taxon>
    </lineage>
</organism>
<evidence type="ECO:0000256" key="1">
    <source>
        <dbReference type="SAM" id="Coils"/>
    </source>
</evidence>
<gene>
    <name evidence="2" type="ORF">BRLA_c021030</name>
</gene>
<proteinExistence type="predicted"/>
<keyword evidence="1" id="KW-0175">Coiled coil</keyword>
<dbReference type="Proteomes" id="UP000005850">
    <property type="component" value="Chromosome"/>
</dbReference>
<dbReference type="HOGENOM" id="CLU_2178815_0_0_9"/>
<dbReference type="KEGG" id="blr:BRLA_c021030"/>
<name>A0A075R3J3_BRELA</name>